<dbReference type="PANTHER" id="PTHR33240:SF17">
    <property type="entry name" value="EUKARYOTIC PEPTIDE CHAIN RELEASE FACTOR GTP-BINDING SUBUNIT-LIKE"/>
    <property type="match status" value="1"/>
</dbReference>
<dbReference type="Gene3D" id="2.40.70.10">
    <property type="entry name" value="Acid Proteases"/>
    <property type="match status" value="1"/>
</dbReference>
<protein>
    <recommendedName>
        <fullName evidence="3">Aspartic peptidase DDI1-type domain-containing protein</fullName>
    </recommendedName>
</protein>
<dbReference type="InterPro" id="IPR021109">
    <property type="entry name" value="Peptidase_aspartic_dom_sf"/>
</dbReference>
<dbReference type="CDD" id="cd00303">
    <property type="entry name" value="retropepsin_like"/>
    <property type="match status" value="1"/>
</dbReference>
<dbReference type="SUPFAM" id="SSF50630">
    <property type="entry name" value="Acid proteases"/>
    <property type="match status" value="1"/>
</dbReference>
<evidence type="ECO:0008006" key="3">
    <source>
        <dbReference type="Google" id="ProtNLM"/>
    </source>
</evidence>
<comment type="caution">
    <text evidence="1">The sequence shown here is derived from an EMBL/GenBank/DDBJ whole genome shotgun (WGS) entry which is preliminary data.</text>
</comment>
<name>A0ABQ9KCJ4_HEVBR</name>
<organism evidence="1 2">
    <name type="scientific">Hevea brasiliensis</name>
    <name type="common">Para rubber tree</name>
    <name type="synonym">Siphonia brasiliensis</name>
    <dbReference type="NCBI Taxonomy" id="3981"/>
    <lineage>
        <taxon>Eukaryota</taxon>
        <taxon>Viridiplantae</taxon>
        <taxon>Streptophyta</taxon>
        <taxon>Embryophyta</taxon>
        <taxon>Tracheophyta</taxon>
        <taxon>Spermatophyta</taxon>
        <taxon>Magnoliopsida</taxon>
        <taxon>eudicotyledons</taxon>
        <taxon>Gunneridae</taxon>
        <taxon>Pentapetalae</taxon>
        <taxon>rosids</taxon>
        <taxon>fabids</taxon>
        <taxon>Malpighiales</taxon>
        <taxon>Euphorbiaceae</taxon>
        <taxon>Crotonoideae</taxon>
        <taxon>Micrandreae</taxon>
        <taxon>Hevea</taxon>
    </lineage>
</organism>
<evidence type="ECO:0000313" key="1">
    <source>
        <dbReference type="EMBL" id="KAJ9134970.1"/>
    </source>
</evidence>
<dbReference type="EMBL" id="JARPOI010000018">
    <property type="protein sequence ID" value="KAJ9134970.1"/>
    <property type="molecule type" value="Genomic_DNA"/>
</dbReference>
<gene>
    <name evidence="1" type="ORF">P3X46_032198</name>
</gene>
<evidence type="ECO:0000313" key="2">
    <source>
        <dbReference type="Proteomes" id="UP001174677"/>
    </source>
</evidence>
<accession>A0ABQ9KCJ4</accession>
<reference evidence="1 2" key="1">
    <citation type="journal article" date="2023" name="Plant Biotechnol. J.">
        <title>Chromosome-level wild Hevea brasiliensis genome provides new tools for genomic-assisted breeding and valuable loci to elevate rubber yield.</title>
        <authorList>
            <person name="Cheng H."/>
            <person name="Song X."/>
            <person name="Hu Y."/>
            <person name="Wu T."/>
            <person name="Yang Q."/>
            <person name="An Z."/>
            <person name="Feng S."/>
            <person name="Deng Z."/>
            <person name="Wu W."/>
            <person name="Zeng X."/>
            <person name="Tu M."/>
            <person name="Wang X."/>
            <person name="Huang H."/>
        </authorList>
    </citation>
    <scope>NUCLEOTIDE SEQUENCE [LARGE SCALE GENOMIC DNA]</scope>
    <source>
        <strain evidence="1">MT/VB/25A 57/8</strain>
    </source>
</reference>
<dbReference type="Proteomes" id="UP001174677">
    <property type="component" value="Chromosome 18"/>
</dbReference>
<dbReference type="PANTHER" id="PTHR33240">
    <property type="entry name" value="OS08G0508500 PROTEIN"/>
    <property type="match status" value="1"/>
</dbReference>
<sequence length="159" mass="17934">MYFPSTRNPSPKIQSPSDQKIMKNIKRPHSNPLAINILMNRYMVQRVLIDTGSSVNLITLRVYEKLGLKKVDHTKVMFPLVKLGDKTVSVAKTMNLIVILGNEVHKRTIYAKFVVVDISLSYNAILGRPILNSNNILINMDCLYLKLLALSGIVVVKRS</sequence>
<proteinExistence type="predicted"/>
<keyword evidence="2" id="KW-1185">Reference proteome</keyword>